<dbReference type="AlphaFoldDB" id="A0A4R2CV20"/>
<dbReference type="EMBL" id="SLVX01000007">
    <property type="protein sequence ID" value="TCN45367.1"/>
    <property type="molecule type" value="Genomic_DNA"/>
</dbReference>
<evidence type="ECO:0000259" key="1">
    <source>
        <dbReference type="Pfam" id="PF00149"/>
    </source>
</evidence>
<dbReference type="GO" id="GO:0110154">
    <property type="term" value="P:RNA decapping"/>
    <property type="evidence" value="ECO:0007669"/>
    <property type="project" value="TreeGrafter"/>
</dbReference>
<dbReference type="Proteomes" id="UP000295351">
    <property type="component" value="Unassembled WGS sequence"/>
</dbReference>
<dbReference type="PANTHER" id="PTHR42850">
    <property type="entry name" value="METALLOPHOSPHOESTERASE"/>
    <property type="match status" value="1"/>
</dbReference>
<dbReference type="GO" id="GO:0008803">
    <property type="term" value="F:bis(5'-nucleosyl)-tetraphosphatase (symmetrical) activity"/>
    <property type="evidence" value="ECO:0007669"/>
    <property type="project" value="TreeGrafter"/>
</dbReference>
<gene>
    <name evidence="2" type="ORF">EV665_107202</name>
</gene>
<dbReference type="InterPro" id="IPR029052">
    <property type="entry name" value="Metallo-depent_PP-like"/>
</dbReference>
<feature type="domain" description="Calcineurin-like phosphoesterase" evidence="1">
    <location>
        <begin position="22"/>
        <end position="213"/>
    </location>
</feature>
<dbReference type="CDD" id="cd00144">
    <property type="entry name" value="MPP_PPP_family"/>
    <property type="match status" value="1"/>
</dbReference>
<reference evidence="2 3" key="1">
    <citation type="submission" date="2019-03" db="EMBL/GenBank/DDBJ databases">
        <title>Genomic Encyclopedia of Type Strains, Phase IV (KMG-IV): sequencing the most valuable type-strain genomes for metagenomic binning, comparative biology and taxonomic classification.</title>
        <authorList>
            <person name="Goeker M."/>
        </authorList>
    </citation>
    <scope>NUCLEOTIDE SEQUENCE [LARGE SCALE GENOMIC DNA]</scope>
    <source>
        <strain evidence="2 3">DSM 18401</strain>
    </source>
</reference>
<comment type="caution">
    <text evidence="2">The sequence shown here is derived from an EMBL/GenBank/DDBJ whole genome shotgun (WGS) entry which is preliminary data.</text>
</comment>
<dbReference type="GO" id="GO:0005737">
    <property type="term" value="C:cytoplasm"/>
    <property type="evidence" value="ECO:0007669"/>
    <property type="project" value="TreeGrafter"/>
</dbReference>
<dbReference type="RefSeq" id="WP_133034555.1">
    <property type="nucleotide sequence ID" value="NZ_BAABEI010000012.1"/>
</dbReference>
<accession>A0A4R2CV20</accession>
<proteinExistence type="predicted"/>
<protein>
    <submittedName>
        <fullName evidence="2">Serine/threonine protein phosphatase 1</fullName>
    </submittedName>
</protein>
<name>A0A4R2CV20_SHIGR</name>
<keyword evidence="3" id="KW-1185">Reference proteome</keyword>
<dbReference type="SUPFAM" id="SSF56300">
    <property type="entry name" value="Metallo-dependent phosphatases"/>
    <property type="match status" value="1"/>
</dbReference>
<dbReference type="InterPro" id="IPR004843">
    <property type="entry name" value="Calcineurin-like_PHP"/>
</dbReference>
<dbReference type="InterPro" id="IPR050126">
    <property type="entry name" value="Ap4A_hydrolase"/>
</dbReference>
<dbReference type="Pfam" id="PF00149">
    <property type="entry name" value="Metallophos"/>
    <property type="match status" value="1"/>
</dbReference>
<dbReference type="PANTHER" id="PTHR42850:SF4">
    <property type="entry name" value="ZINC-DEPENDENT ENDOPOLYPHOSPHATASE"/>
    <property type="match status" value="1"/>
</dbReference>
<dbReference type="Gene3D" id="3.60.21.10">
    <property type="match status" value="1"/>
</dbReference>
<organism evidence="2 3">
    <name type="scientific">Shinella granuli</name>
    <dbReference type="NCBI Taxonomy" id="323621"/>
    <lineage>
        <taxon>Bacteria</taxon>
        <taxon>Pseudomonadati</taxon>
        <taxon>Pseudomonadota</taxon>
        <taxon>Alphaproteobacteria</taxon>
        <taxon>Hyphomicrobiales</taxon>
        <taxon>Rhizobiaceae</taxon>
        <taxon>Shinella</taxon>
    </lineage>
</organism>
<sequence>MTLPAQPIFRQRLTLAADRPLIYAIGDVHGCLDALLALEERIRADAAPRMAERPLILYLGDYVDRGPASRAVIEHLAKPDHGDGIERIALCGNHDDTFLKFIFNPHQHLRWLDYGGDATLRSYGLDLADYTDRDEAVHALGAALRRAVPQHHIDFLQAMPIALTSGDRLFVHAGIMPGIPLARQEDQDLIWIREPFLSEGPGLPLTVIHGHTAGREPVFGKGRICIDTTCYATGRLTALRVTLAGADLV</sequence>
<evidence type="ECO:0000313" key="3">
    <source>
        <dbReference type="Proteomes" id="UP000295351"/>
    </source>
</evidence>
<dbReference type="GO" id="GO:0016791">
    <property type="term" value="F:phosphatase activity"/>
    <property type="evidence" value="ECO:0007669"/>
    <property type="project" value="TreeGrafter"/>
</dbReference>
<evidence type="ECO:0000313" key="2">
    <source>
        <dbReference type="EMBL" id="TCN45367.1"/>
    </source>
</evidence>